<gene>
    <name evidence="9" type="ORF">BJ983_002598</name>
</gene>
<keyword evidence="6" id="KW-0411">Iron-sulfur</keyword>
<evidence type="ECO:0000256" key="7">
    <source>
        <dbReference type="SAM" id="MobiDB-lite"/>
    </source>
</evidence>
<dbReference type="InterPro" id="IPR015879">
    <property type="entry name" value="Ring_hydroxy_dOase_asu_C_dom"/>
</dbReference>
<comment type="cofactor">
    <cofactor evidence="1">
        <name>Fe cation</name>
        <dbReference type="ChEBI" id="CHEBI:24875"/>
    </cofactor>
</comment>
<keyword evidence="3" id="KW-0479">Metal-binding</keyword>
<keyword evidence="4 9" id="KW-0560">Oxidoreductase</keyword>
<evidence type="ECO:0000256" key="5">
    <source>
        <dbReference type="ARBA" id="ARBA00023004"/>
    </source>
</evidence>
<dbReference type="Pfam" id="PF00848">
    <property type="entry name" value="Ring_hydroxyl_A"/>
    <property type="match status" value="1"/>
</dbReference>
<dbReference type="Proteomes" id="UP000535890">
    <property type="component" value="Unassembled WGS sequence"/>
</dbReference>
<evidence type="ECO:0000256" key="2">
    <source>
        <dbReference type="ARBA" id="ARBA00022714"/>
    </source>
</evidence>
<dbReference type="PANTHER" id="PTHR43756:SF5">
    <property type="entry name" value="CHOLINE MONOOXYGENASE, CHLOROPLASTIC"/>
    <property type="match status" value="1"/>
</dbReference>
<evidence type="ECO:0000313" key="9">
    <source>
        <dbReference type="EMBL" id="NYD36496.1"/>
    </source>
</evidence>
<reference evidence="9 10" key="1">
    <citation type="submission" date="2020-07" db="EMBL/GenBank/DDBJ databases">
        <title>Sequencing the genomes of 1000 actinobacteria strains.</title>
        <authorList>
            <person name="Klenk H.-P."/>
        </authorList>
    </citation>
    <scope>NUCLEOTIDE SEQUENCE [LARGE SCALE GENOMIC DNA]</scope>
    <source>
        <strain evidence="9 10">DSM 45772</strain>
    </source>
</reference>
<evidence type="ECO:0000256" key="6">
    <source>
        <dbReference type="ARBA" id="ARBA00023014"/>
    </source>
</evidence>
<evidence type="ECO:0000313" key="10">
    <source>
        <dbReference type="Proteomes" id="UP000535890"/>
    </source>
</evidence>
<dbReference type="PRINTS" id="PR00090">
    <property type="entry name" value="RNGDIOXGNASE"/>
</dbReference>
<evidence type="ECO:0000256" key="4">
    <source>
        <dbReference type="ARBA" id="ARBA00023002"/>
    </source>
</evidence>
<dbReference type="EMBL" id="JACCBN010000001">
    <property type="protein sequence ID" value="NYD36496.1"/>
    <property type="molecule type" value="Genomic_DNA"/>
</dbReference>
<dbReference type="AlphaFoldDB" id="A0A7Y9DW34"/>
<dbReference type="Pfam" id="PF00355">
    <property type="entry name" value="Rieske"/>
    <property type="match status" value="1"/>
</dbReference>
<dbReference type="Gene3D" id="3.90.380.10">
    <property type="entry name" value="Naphthalene 1,2-dioxygenase Alpha Subunit, Chain A, domain 1"/>
    <property type="match status" value="1"/>
</dbReference>
<dbReference type="InterPro" id="IPR036922">
    <property type="entry name" value="Rieske_2Fe-2S_sf"/>
</dbReference>
<accession>A0A7Y9DW34</accession>
<dbReference type="CDD" id="cd03469">
    <property type="entry name" value="Rieske_RO_Alpha_N"/>
    <property type="match status" value="1"/>
</dbReference>
<dbReference type="PROSITE" id="PS51296">
    <property type="entry name" value="RIESKE"/>
    <property type="match status" value="1"/>
</dbReference>
<dbReference type="SUPFAM" id="SSF55961">
    <property type="entry name" value="Bet v1-like"/>
    <property type="match status" value="1"/>
</dbReference>
<feature type="region of interest" description="Disordered" evidence="7">
    <location>
        <begin position="14"/>
        <end position="46"/>
    </location>
</feature>
<keyword evidence="10" id="KW-1185">Reference proteome</keyword>
<dbReference type="EC" id="1.14.15.7" evidence="9"/>
<dbReference type="SUPFAM" id="SSF50022">
    <property type="entry name" value="ISP domain"/>
    <property type="match status" value="1"/>
</dbReference>
<name>A0A7Y9DW34_9PSEU</name>
<keyword evidence="2" id="KW-0001">2Fe-2S</keyword>
<evidence type="ECO:0000256" key="3">
    <source>
        <dbReference type="ARBA" id="ARBA00022723"/>
    </source>
</evidence>
<protein>
    <submittedName>
        <fullName evidence="9">Choline monooxygenase</fullName>
        <ecNumber evidence="9">1.14.15.7</ecNumber>
    </submittedName>
</protein>
<dbReference type="Gene3D" id="2.102.10.10">
    <property type="entry name" value="Rieske [2Fe-2S] iron-sulphur domain"/>
    <property type="match status" value="1"/>
</dbReference>
<dbReference type="InterPro" id="IPR001663">
    <property type="entry name" value="Rng_hydr_dOase-A"/>
</dbReference>
<evidence type="ECO:0000256" key="1">
    <source>
        <dbReference type="ARBA" id="ARBA00001962"/>
    </source>
</evidence>
<dbReference type="GO" id="GO:0005506">
    <property type="term" value="F:iron ion binding"/>
    <property type="evidence" value="ECO:0007669"/>
    <property type="project" value="InterPro"/>
</dbReference>
<dbReference type="GO" id="GO:0019133">
    <property type="term" value="F:choline monooxygenase activity"/>
    <property type="evidence" value="ECO:0007669"/>
    <property type="project" value="UniProtKB-EC"/>
</dbReference>
<proteinExistence type="predicted"/>
<feature type="domain" description="Rieske" evidence="8">
    <location>
        <begin position="94"/>
        <end position="176"/>
    </location>
</feature>
<dbReference type="PANTHER" id="PTHR43756">
    <property type="entry name" value="CHOLINE MONOOXYGENASE, CHLOROPLASTIC"/>
    <property type="match status" value="1"/>
</dbReference>
<evidence type="ECO:0000259" key="8">
    <source>
        <dbReference type="PROSITE" id="PS51296"/>
    </source>
</evidence>
<dbReference type="CDD" id="cd00680">
    <property type="entry name" value="RHO_alpha_C"/>
    <property type="match status" value="1"/>
</dbReference>
<comment type="caution">
    <text evidence="9">The sequence shown here is derived from an EMBL/GenBank/DDBJ whole genome shotgun (WGS) entry which is preliminary data.</text>
</comment>
<keyword evidence="9" id="KW-0503">Monooxygenase</keyword>
<dbReference type="InterPro" id="IPR017941">
    <property type="entry name" value="Rieske_2Fe-2S"/>
</dbReference>
<sequence>MSEPWFVTERAAVPTRTPTPPLEGVPAMTETVDRPTDPYAALPARPIDPARFSDEDTYAQTRLPVDLASTLIPDAYSSPEFFAQEQDKVFTSSWVAVGLVGDLDKPGRCVVVEVAGRSILITRNRHGELRGFHNLCRHRATKLLDDDAREVGHRNRIRCPYHNWTYDTDGACLGTPLFEGSDVPAGEETIFDQTAKGFDKADYGLLPVSVDSWGFFLFVTLAHDPEPLTTALGDLPERFADYRLDEWTAQRRLTYDVAANYKLIGENFMEYYHLPWVHPELNQVSKFSDHYRWQGPGLYTGMCTTPVSGNTEAGGWDGLSPLRTLGPQDADAGRFVWLFPSTALVVLPNHAFVLFNRPVAANRTVETAVLLTHPEAADDADAEAGIEQLAKFWDLVNRQDLEIVERVQEGLENPAYRGGRMCFRFEEPLHRFQNMVIDKMVGLDRVPAGDEDTMTRMFPDP</sequence>
<organism evidence="9 10">
    <name type="scientific">Actinomycetospora corticicola</name>
    <dbReference type="NCBI Taxonomy" id="663602"/>
    <lineage>
        <taxon>Bacteria</taxon>
        <taxon>Bacillati</taxon>
        <taxon>Actinomycetota</taxon>
        <taxon>Actinomycetes</taxon>
        <taxon>Pseudonocardiales</taxon>
        <taxon>Pseudonocardiaceae</taxon>
        <taxon>Actinomycetospora</taxon>
    </lineage>
</organism>
<dbReference type="GO" id="GO:0051537">
    <property type="term" value="F:2 iron, 2 sulfur cluster binding"/>
    <property type="evidence" value="ECO:0007669"/>
    <property type="project" value="UniProtKB-KW"/>
</dbReference>
<keyword evidence="5" id="KW-0408">Iron</keyword>